<gene>
    <name evidence="3" type="ORF">FZ040_03980</name>
</gene>
<dbReference type="InterPro" id="IPR029057">
    <property type="entry name" value="PRTase-like"/>
</dbReference>
<evidence type="ECO:0000313" key="4">
    <source>
        <dbReference type="Proteomes" id="UP000323646"/>
    </source>
</evidence>
<dbReference type="EMBL" id="VTOY01000002">
    <property type="protein sequence ID" value="TYZ23894.1"/>
    <property type="molecule type" value="Genomic_DNA"/>
</dbReference>
<accession>A0A5D6WBB7</accession>
<name>A0A5D6WBB7_9FIRM</name>
<reference evidence="3 4" key="1">
    <citation type="submission" date="2019-08" db="EMBL/GenBank/DDBJ databases">
        <title>Selenomonas sp. mPRGC5 and Selenomonas sp. mPRGC8 isolated from ruminal fluid of dairy goat (Capra hircus).</title>
        <authorList>
            <person name="Poothong S."/>
            <person name="Nuengjamnong C."/>
            <person name="Tanasupawat S."/>
        </authorList>
    </citation>
    <scope>NUCLEOTIDE SEQUENCE [LARGE SCALE GENOMIC DNA]</scope>
    <source>
        <strain evidence="4">mPRGC5</strain>
    </source>
</reference>
<evidence type="ECO:0000313" key="3">
    <source>
        <dbReference type="EMBL" id="TYZ23894.1"/>
    </source>
</evidence>
<dbReference type="SUPFAM" id="SSF53271">
    <property type="entry name" value="PRTase-like"/>
    <property type="match status" value="1"/>
</dbReference>
<keyword evidence="4" id="KW-1185">Reference proteome</keyword>
<dbReference type="Gene3D" id="3.40.50.2020">
    <property type="match status" value="1"/>
</dbReference>
<dbReference type="CDD" id="cd06223">
    <property type="entry name" value="PRTases_typeI"/>
    <property type="match status" value="1"/>
</dbReference>
<dbReference type="PANTHER" id="PTHR47505:SF1">
    <property type="entry name" value="DNA UTILIZATION PROTEIN YHGH"/>
    <property type="match status" value="1"/>
</dbReference>
<evidence type="ECO:0000256" key="1">
    <source>
        <dbReference type="ARBA" id="ARBA00008007"/>
    </source>
</evidence>
<protein>
    <submittedName>
        <fullName evidence="3">ComF family protein</fullName>
    </submittedName>
</protein>
<dbReference type="Pfam" id="PF00156">
    <property type="entry name" value="Pribosyltran"/>
    <property type="match status" value="1"/>
</dbReference>
<organism evidence="3 4">
    <name type="scientific">Selenomonas ruminis</name>
    <dbReference type="NCBI Taxonomy" id="2593411"/>
    <lineage>
        <taxon>Bacteria</taxon>
        <taxon>Bacillati</taxon>
        <taxon>Bacillota</taxon>
        <taxon>Negativicutes</taxon>
        <taxon>Selenomonadales</taxon>
        <taxon>Selenomonadaceae</taxon>
        <taxon>Selenomonas</taxon>
    </lineage>
</organism>
<feature type="domain" description="Phosphoribosyltransferase" evidence="2">
    <location>
        <begin position="166"/>
        <end position="210"/>
    </location>
</feature>
<dbReference type="AlphaFoldDB" id="A0A5D6WBB7"/>
<sequence length="214" mass="24167">MNFIFPPHCPFCHKYVENRGDWCKVCLELACQPHRLPITAPMQSVIDSAWALSVYRGGTRDLIRGLKYHNKRSNLPYITRLLQAAEQSAGVKKLLSESCCAVAVPLHETRQRKRGFNQAELIFGDWLCDHSVPMEKMLRRVRQTKPLYPLTARERADNLKDAFQIEPGSVIRGKSILLVDDILTTGATLYTCAKVLKQAGAEKIYALVLASDQL</sequence>
<dbReference type="InterPro" id="IPR051910">
    <property type="entry name" value="ComF/GntX_DNA_util-trans"/>
</dbReference>
<proteinExistence type="inferred from homology"/>
<comment type="similarity">
    <text evidence="1">Belongs to the ComF/GntX family.</text>
</comment>
<dbReference type="Proteomes" id="UP000323646">
    <property type="component" value="Unassembled WGS sequence"/>
</dbReference>
<dbReference type="OrthoDB" id="9779910at2"/>
<evidence type="ECO:0000259" key="2">
    <source>
        <dbReference type="Pfam" id="PF00156"/>
    </source>
</evidence>
<dbReference type="PANTHER" id="PTHR47505">
    <property type="entry name" value="DNA UTILIZATION PROTEIN YHGH"/>
    <property type="match status" value="1"/>
</dbReference>
<dbReference type="InterPro" id="IPR000836">
    <property type="entry name" value="PRTase_dom"/>
</dbReference>
<comment type="caution">
    <text evidence="3">The sequence shown here is derived from an EMBL/GenBank/DDBJ whole genome shotgun (WGS) entry which is preliminary data.</text>
</comment>